<organism evidence="3 4">
    <name type="scientific">Triangularia setosa</name>
    <dbReference type="NCBI Taxonomy" id="2587417"/>
    <lineage>
        <taxon>Eukaryota</taxon>
        <taxon>Fungi</taxon>
        <taxon>Dikarya</taxon>
        <taxon>Ascomycota</taxon>
        <taxon>Pezizomycotina</taxon>
        <taxon>Sordariomycetes</taxon>
        <taxon>Sordariomycetidae</taxon>
        <taxon>Sordariales</taxon>
        <taxon>Podosporaceae</taxon>
        <taxon>Triangularia</taxon>
    </lineage>
</organism>
<feature type="compositionally biased region" description="Low complexity" evidence="1">
    <location>
        <begin position="42"/>
        <end position="52"/>
    </location>
</feature>
<gene>
    <name evidence="3" type="ORF">QBC36DRAFT_205349</name>
</gene>
<dbReference type="Proteomes" id="UP001302321">
    <property type="component" value="Unassembled WGS sequence"/>
</dbReference>
<proteinExistence type="predicted"/>
<evidence type="ECO:0000313" key="4">
    <source>
        <dbReference type="Proteomes" id="UP001302321"/>
    </source>
</evidence>
<dbReference type="AlphaFoldDB" id="A0AAN6WDQ9"/>
<evidence type="ECO:0000256" key="1">
    <source>
        <dbReference type="SAM" id="MobiDB-lite"/>
    </source>
</evidence>
<evidence type="ECO:0000313" key="3">
    <source>
        <dbReference type="EMBL" id="KAK4180153.1"/>
    </source>
</evidence>
<protein>
    <submittedName>
        <fullName evidence="3">Uncharacterized protein</fullName>
    </submittedName>
</protein>
<keyword evidence="2" id="KW-0812">Transmembrane</keyword>
<reference evidence="3" key="2">
    <citation type="submission" date="2023-05" db="EMBL/GenBank/DDBJ databases">
        <authorList>
            <consortium name="Lawrence Berkeley National Laboratory"/>
            <person name="Steindorff A."/>
            <person name="Hensen N."/>
            <person name="Bonometti L."/>
            <person name="Westerberg I."/>
            <person name="Brannstrom I.O."/>
            <person name="Guillou S."/>
            <person name="Cros-Aarteil S."/>
            <person name="Calhoun S."/>
            <person name="Haridas S."/>
            <person name="Kuo A."/>
            <person name="Mondo S."/>
            <person name="Pangilinan J."/>
            <person name="Riley R."/>
            <person name="Labutti K."/>
            <person name="Andreopoulos B."/>
            <person name="Lipzen A."/>
            <person name="Chen C."/>
            <person name="Yanf M."/>
            <person name="Daum C."/>
            <person name="Ng V."/>
            <person name="Clum A."/>
            <person name="Ohm R."/>
            <person name="Martin F."/>
            <person name="Silar P."/>
            <person name="Natvig D."/>
            <person name="Lalanne C."/>
            <person name="Gautier V."/>
            <person name="Ament-Velasquez S.L."/>
            <person name="Kruys A."/>
            <person name="Hutchinson M.I."/>
            <person name="Powell A.J."/>
            <person name="Barry K."/>
            <person name="Miller A.N."/>
            <person name="Grigoriev I.V."/>
            <person name="Debuchy R."/>
            <person name="Gladieux P."/>
            <person name="Thoren M.H."/>
            <person name="Johannesson H."/>
        </authorList>
    </citation>
    <scope>NUCLEOTIDE SEQUENCE</scope>
    <source>
        <strain evidence="3">CBS 892.96</strain>
    </source>
</reference>
<reference evidence="3" key="1">
    <citation type="journal article" date="2023" name="Mol. Phylogenet. Evol.">
        <title>Genome-scale phylogeny and comparative genomics of the fungal order Sordariales.</title>
        <authorList>
            <person name="Hensen N."/>
            <person name="Bonometti L."/>
            <person name="Westerberg I."/>
            <person name="Brannstrom I.O."/>
            <person name="Guillou S."/>
            <person name="Cros-Aarteil S."/>
            <person name="Calhoun S."/>
            <person name="Haridas S."/>
            <person name="Kuo A."/>
            <person name="Mondo S."/>
            <person name="Pangilinan J."/>
            <person name="Riley R."/>
            <person name="LaButti K."/>
            <person name="Andreopoulos B."/>
            <person name="Lipzen A."/>
            <person name="Chen C."/>
            <person name="Yan M."/>
            <person name="Daum C."/>
            <person name="Ng V."/>
            <person name="Clum A."/>
            <person name="Steindorff A."/>
            <person name="Ohm R.A."/>
            <person name="Martin F."/>
            <person name="Silar P."/>
            <person name="Natvig D.O."/>
            <person name="Lalanne C."/>
            <person name="Gautier V."/>
            <person name="Ament-Velasquez S.L."/>
            <person name="Kruys A."/>
            <person name="Hutchinson M.I."/>
            <person name="Powell A.J."/>
            <person name="Barry K."/>
            <person name="Miller A.N."/>
            <person name="Grigoriev I.V."/>
            <person name="Debuchy R."/>
            <person name="Gladieux P."/>
            <person name="Hiltunen Thoren M."/>
            <person name="Johannesson H."/>
        </authorList>
    </citation>
    <scope>NUCLEOTIDE SEQUENCE</scope>
    <source>
        <strain evidence="3">CBS 892.96</strain>
    </source>
</reference>
<feature type="compositionally biased region" description="Pro residues" evidence="1">
    <location>
        <begin position="59"/>
        <end position="70"/>
    </location>
</feature>
<feature type="compositionally biased region" description="Low complexity" evidence="1">
    <location>
        <begin position="1"/>
        <end position="16"/>
    </location>
</feature>
<comment type="caution">
    <text evidence="3">The sequence shown here is derived from an EMBL/GenBank/DDBJ whole genome shotgun (WGS) entry which is preliminary data.</text>
</comment>
<name>A0AAN6WDQ9_9PEZI</name>
<dbReference type="EMBL" id="MU866103">
    <property type="protein sequence ID" value="KAK4180153.1"/>
    <property type="molecule type" value="Genomic_DNA"/>
</dbReference>
<evidence type="ECO:0000256" key="2">
    <source>
        <dbReference type="SAM" id="Phobius"/>
    </source>
</evidence>
<keyword evidence="4" id="KW-1185">Reference proteome</keyword>
<feature type="compositionally biased region" description="Polar residues" evidence="1">
    <location>
        <begin position="80"/>
        <end position="98"/>
    </location>
</feature>
<keyword evidence="2" id="KW-0472">Membrane</keyword>
<feature type="region of interest" description="Disordered" evidence="1">
    <location>
        <begin position="1"/>
        <end position="109"/>
    </location>
</feature>
<feature type="region of interest" description="Disordered" evidence="1">
    <location>
        <begin position="230"/>
        <end position="249"/>
    </location>
</feature>
<feature type="transmembrane region" description="Helical" evidence="2">
    <location>
        <begin position="114"/>
        <end position="140"/>
    </location>
</feature>
<sequence length="426" mass="46240">MAPGSRSSSRLSQPLPMIIEDVVHSTTPPPGVPPKSPRRPPVSRSNSQSSIHSSHRSRTPPPFGVGPPVPGSGSVRPPSIFSTTAEGTNKAEVTQQETAEGAQRRDQGPVARKGWYRAMLGSLLVVGVIVGLSVGLTIGLRKRNQQSQSTPDDYTSNLFPVGSYNFTTALLPNVSTSCLTLSSFSTAWQCYISFPPSSQQQQQQQQQQQRQQQLTTSVFHWTITPSPRTNSLYTISSSPSPRIGNNSEPQFQNLTLTTLDVNQYTERLTFSLIYPKPVSLSIPVGNSTGMEERVKCWFNTTILSATIYTRQRATWPESVEGTNATEITGREGREGEERVWPFLVEVSERQVGNDVEEGEVEEVVPDCYFGNGTQVVDLGMLLLGGGGNNGTGTSGGGEGECGCWYRNFELANSGGNGTVPDRLRGR</sequence>
<accession>A0AAN6WDQ9</accession>
<keyword evidence="2" id="KW-1133">Transmembrane helix</keyword>